<dbReference type="EMBL" id="HG001644">
    <property type="protein sequence ID" value="CDF33392.1"/>
    <property type="molecule type" value="Genomic_DNA"/>
</dbReference>
<feature type="region of interest" description="Disordered" evidence="1">
    <location>
        <begin position="24"/>
        <end position="43"/>
    </location>
</feature>
<dbReference type="RefSeq" id="XP_005713195.1">
    <property type="nucleotide sequence ID" value="XM_005713138.1"/>
</dbReference>
<reference evidence="3" key="1">
    <citation type="journal article" date="2013" name="Proc. Natl. Acad. Sci. U.S.A.">
        <title>Genome structure and metabolic features in the red seaweed Chondrus crispus shed light on evolution of the Archaeplastida.</title>
        <authorList>
            <person name="Collen J."/>
            <person name="Porcel B."/>
            <person name="Carre W."/>
            <person name="Ball S.G."/>
            <person name="Chaparro C."/>
            <person name="Tonon T."/>
            <person name="Barbeyron T."/>
            <person name="Michel G."/>
            <person name="Noel B."/>
            <person name="Valentin K."/>
            <person name="Elias M."/>
            <person name="Artiguenave F."/>
            <person name="Arun A."/>
            <person name="Aury J.M."/>
            <person name="Barbosa-Neto J.F."/>
            <person name="Bothwell J.H."/>
            <person name="Bouget F.Y."/>
            <person name="Brillet L."/>
            <person name="Cabello-Hurtado F."/>
            <person name="Capella-Gutierrez S."/>
            <person name="Charrier B."/>
            <person name="Cladiere L."/>
            <person name="Cock J.M."/>
            <person name="Coelho S.M."/>
            <person name="Colleoni C."/>
            <person name="Czjzek M."/>
            <person name="Da Silva C."/>
            <person name="Delage L."/>
            <person name="Denoeud F."/>
            <person name="Deschamps P."/>
            <person name="Dittami S.M."/>
            <person name="Gabaldon T."/>
            <person name="Gachon C.M."/>
            <person name="Groisillier A."/>
            <person name="Herve C."/>
            <person name="Jabbari K."/>
            <person name="Katinka M."/>
            <person name="Kloareg B."/>
            <person name="Kowalczyk N."/>
            <person name="Labadie K."/>
            <person name="Leblanc C."/>
            <person name="Lopez P.J."/>
            <person name="McLachlan D.H."/>
            <person name="Meslet-Cladiere L."/>
            <person name="Moustafa A."/>
            <person name="Nehr Z."/>
            <person name="Nyvall Collen P."/>
            <person name="Panaud O."/>
            <person name="Partensky F."/>
            <person name="Poulain J."/>
            <person name="Rensing S.A."/>
            <person name="Rousvoal S."/>
            <person name="Samson G."/>
            <person name="Symeonidi A."/>
            <person name="Weissenbach J."/>
            <person name="Zambounis A."/>
            <person name="Wincker P."/>
            <person name="Boyen C."/>
        </authorList>
    </citation>
    <scope>NUCLEOTIDE SEQUENCE [LARGE SCALE GENOMIC DNA]</scope>
    <source>
        <strain evidence="3">cv. Stackhouse</strain>
    </source>
</reference>
<dbReference type="GeneID" id="17320912"/>
<gene>
    <name evidence="2" type="ORF">CHC_T00002166001</name>
</gene>
<dbReference type="Gramene" id="CDF33392">
    <property type="protein sequence ID" value="CDF33392"/>
    <property type="gene ID" value="CHC_T00002166001"/>
</dbReference>
<sequence length="43" mass="4910">MQTWRTKGASGSVLQWSSFDKRTCFASSQRKGRKTSTKRGKEN</sequence>
<dbReference type="Proteomes" id="UP000012073">
    <property type="component" value="Unassembled WGS sequence"/>
</dbReference>
<protein>
    <submittedName>
        <fullName evidence="2">Uncharacterized protein</fullName>
    </submittedName>
</protein>
<dbReference type="KEGG" id="ccp:CHC_T00002166001"/>
<proteinExistence type="predicted"/>
<dbReference type="AlphaFoldDB" id="R7Q4E4"/>
<evidence type="ECO:0000313" key="3">
    <source>
        <dbReference type="Proteomes" id="UP000012073"/>
    </source>
</evidence>
<keyword evidence="3" id="KW-1185">Reference proteome</keyword>
<accession>R7Q4E4</accession>
<evidence type="ECO:0000313" key="2">
    <source>
        <dbReference type="EMBL" id="CDF33392.1"/>
    </source>
</evidence>
<organism evidence="2 3">
    <name type="scientific">Chondrus crispus</name>
    <name type="common">Carrageen Irish moss</name>
    <name type="synonym">Polymorpha crispa</name>
    <dbReference type="NCBI Taxonomy" id="2769"/>
    <lineage>
        <taxon>Eukaryota</taxon>
        <taxon>Rhodophyta</taxon>
        <taxon>Florideophyceae</taxon>
        <taxon>Rhodymeniophycidae</taxon>
        <taxon>Gigartinales</taxon>
        <taxon>Gigartinaceae</taxon>
        <taxon>Chondrus</taxon>
    </lineage>
</organism>
<evidence type="ECO:0000256" key="1">
    <source>
        <dbReference type="SAM" id="MobiDB-lite"/>
    </source>
</evidence>
<name>R7Q4E4_CHOCR</name>
<feature type="compositionally biased region" description="Basic residues" evidence="1">
    <location>
        <begin position="30"/>
        <end position="43"/>
    </location>
</feature>